<dbReference type="FunCoup" id="A0A067P5C6">
    <property type="interactions" value="350"/>
</dbReference>
<protein>
    <recommendedName>
        <fullName evidence="14">DUF605-domain-containing protein</fullName>
    </recommendedName>
</protein>
<keyword evidence="4" id="KW-0813">Transport</keyword>
<organism evidence="12 13">
    <name type="scientific">Pleurotus ostreatus (strain PC15)</name>
    <name type="common">Oyster mushroom</name>
    <dbReference type="NCBI Taxonomy" id="1137138"/>
    <lineage>
        <taxon>Eukaryota</taxon>
        <taxon>Fungi</taxon>
        <taxon>Dikarya</taxon>
        <taxon>Basidiomycota</taxon>
        <taxon>Agaricomycotina</taxon>
        <taxon>Agaricomycetes</taxon>
        <taxon>Agaricomycetidae</taxon>
        <taxon>Agaricales</taxon>
        <taxon>Pleurotineae</taxon>
        <taxon>Pleurotaceae</taxon>
        <taxon>Pleurotus</taxon>
    </lineage>
</organism>
<evidence type="ECO:0000256" key="5">
    <source>
        <dbReference type="ARBA" id="ARBA00022490"/>
    </source>
</evidence>
<dbReference type="OrthoDB" id="391137at2759"/>
<evidence type="ECO:0000313" key="12">
    <source>
        <dbReference type="EMBL" id="KDQ31096.1"/>
    </source>
</evidence>
<name>A0A067P5C6_PLEO1</name>
<dbReference type="PANTHER" id="PTHR46009">
    <property type="entry name" value="VACUOLAR PROTEIN SORTING-ASSOCIATED PROTEIN VTA1 HOMOLOG"/>
    <property type="match status" value="1"/>
</dbReference>
<evidence type="ECO:0000256" key="6">
    <source>
        <dbReference type="ARBA" id="ARBA00022753"/>
    </source>
</evidence>
<dbReference type="HOGENOM" id="CLU_030378_5_0_1"/>
<dbReference type="VEuPathDB" id="FungiDB:PLEOSDRAFT_1111667"/>
<reference evidence="13" key="1">
    <citation type="journal article" date="2014" name="Proc. Natl. Acad. Sci. U.S.A.">
        <title>Extensive sampling of basidiomycete genomes demonstrates inadequacy of the white-rot/brown-rot paradigm for wood decay fungi.</title>
        <authorList>
            <person name="Riley R."/>
            <person name="Salamov A.A."/>
            <person name="Brown D.W."/>
            <person name="Nagy L.G."/>
            <person name="Floudas D."/>
            <person name="Held B.W."/>
            <person name="Levasseur A."/>
            <person name="Lombard V."/>
            <person name="Morin E."/>
            <person name="Otillar R."/>
            <person name="Lindquist E.A."/>
            <person name="Sun H."/>
            <person name="LaButti K.M."/>
            <person name="Schmutz J."/>
            <person name="Jabbour D."/>
            <person name="Luo H."/>
            <person name="Baker S.E."/>
            <person name="Pisabarro A.G."/>
            <person name="Walton J.D."/>
            <person name="Blanchette R.A."/>
            <person name="Henrissat B."/>
            <person name="Martin F."/>
            <person name="Cullen D."/>
            <person name="Hibbett D.S."/>
            <person name="Grigoriev I.V."/>
        </authorList>
    </citation>
    <scope>NUCLEOTIDE SEQUENCE [LARGE SCALE GENOMIC DNA]</scope>
    <source>
        <strain evidence="13">PC15</strain>
    </source>
</reference>
<dbReference type="AlphaFoldDB" id="A0A067P5C6"/>
<dbReference type="EMBL" id="KL198006">
    <property type="protein sequence ID" value="KDQ31096.1"/>
    <property type="molecule type" value="Genomic_DNA"/>
</dbReference>
<evidence type="ECO:0000256" key="1">
    <source>
        <dbReference type="ARBA" id="ARBA00004481"/>
    </source>
</evidence>
<feature type="compositionally biased region" description="Polar residues" evidence="9">
    <location>
        <begin position="264"/>
        <end position="273"/>
    </location>
</feature>
<dbReference type="GO" id="GO:0010008">
    <property type="term" value="C:endosome membrane"/>
    <property type="evidence" value="ECO:0007669"/>
    <property type="project" value="UniProtKB-SubCell"/>
</dbReference>
<evidence type="ECO:0008006" key="14">
    <source>
        <dbReference type="Google" id="ProtNLM"/>
    </source>
</evidence>
<dbReference type="InParanoid" id="A0A067P5C6"/>
<proteinExistence type="inferred from homology"/>
<evidence type="ECO:0000256" key="9">
    <source>
        <dbReference type="SAM" id="MobiDB-lite"/>
    </source>
</evidence>
<feature type="compositionally biased region" description="Polar residues" evidence="9">
    <location>
        <begin position="414"/>
        <end position="429"/>
    </location>
</feature>
<keyword evidence="8" id="KW-0472">Membrane</keyword>
<dbReference type="Pfam" id="PF18097">
    <property type="entry name" value="Vta1_C"/>
    <property type="match status" value="1"/>
</dbReference>
<evidence type="ECO:0000256" key="2">
    <source>
        <dbReference type="ARBA" id="ARBA00004496"/>
    </source>
</evidence>
<keyword evidence="7" id="KW-0653">Protein transport</keyword>
<dbReference type="GO" id="GO:0032511">
    <property type="term" value="P:late endosome to vacuole transport via multivesicular body sorting pathway"/>
    <property type="evidence" value="ECO:0007669"/>
    <property type="project" value="InterPro"/>
</dbReference>
<feature type="domain" description="Vta1 C-terminal" evidence="11">
    <location>
        <begin position="440"/>
        <end position="477"/>
    </location>
</feature>
<dbReference type="Pfam" id="PF04652">
    <property type="entry name" value="Vta1"/>
    <property type="match status" value="1"/>
</dbReference>
<gene>
    <name evidence="12" type="ORF">PLEOSDRAFT_1111667</name>
</gene>
<dbReference type="Gene3D" id="1.20.5.420">
    <property type="entry name" value="Immunoglobulin FC, subunit C"/>
    <property type="match status" value="1"/>
</dbReference>
<evidence type="ECO:0000259" key="10">
    <source>
        <dbReference type="Pfam" id="PF04652"/>
    </source>
</evidence>
<dbReference type="InterPro" id="IPR041212">
    <property type="entry name" value="Vta1_C"/>
</dbReference>
<keyword evidence="6" id="KW-0967">Endosome</keyword>
<comment type="similarity">
    <text evidence="3">Belongs to the VTA1 family.</text>
</comment>
<comment type="subcellular location">
    <subcellularLocation>
        <location evidence="2">Cytoplasm</location>
    </subcellularLocation>
    <subcellularLocation>
        <location evidence="1">Endosome membrane</location>
        <topology evidence="1">Peripheral membrane protein</topology>
    </subcellularLocation>
</comment>
<feature type="region of interest" description="Disordered" evidence="9">
    <location>
        <begin position="161"/>
        <end position="309"/>
    </location>
</feature>
<keyword evidence="5" id="KW-0963">Cytoplasm</keyword>
<sequence length="479" mass="51311">MAAPRLLNLPPISPALKSITPFLQRAEELRTKEPIMAYWCSYHAAQVGISLKAKDAASRNLLFELLGVLETMKKELGPHDAIDVEAASAAYVENFGLKIFAVADNEDRRGAPTRSTAKKFLAASNFLEVLRVFPKTEIPDSIEEKIKYAKWKAVDITKAFKEGRKPTPGPAGAPASPTEDEPLLMVAPPSTSSTLSAEEPPPAPDRRQVSSPPQSSPPLSARRVSPSPPRMDPVDIAKANLPHTPLKSNSLLGVFVPPGEGDTTPGSWSTAATPGNEVVHSGQDSPYSAGYISPKGSPRHIKQSSMSSGEDDLLHSLRSLPQADASKKAVHFISSVPDDSPISTRQNILHRANIPPSLVPDSGVDLTLGATTISPVIPPPPPPFQTPPDPVSPTVYRRRVEHQSPLSYPPMTLPSAQSQTHYVPRSSGSPIPPDPVVLTPSVIAKAQKHCRFAISALDYEDAAQARKELRTALAILGDS</sequence>
<feature type="domain" description="Vta1/callose synthase N-terminal" evidence="10">
    <location>
        <begin position="18"/>
        <end position="162"/>
    </location>
</feature>
<dbReference type="PANTHER" id="PTHR46009:SF1">
    <property type="entry name" value="VACUOLAR PROTEIN SORTING-ASSOCIATED PROTEIN VTA1 HOMOLOG"/>
    <property type="match status" value="1"/>
</dbReference>
<dbReference type="InterPro" id="IPR044538">
    <property type="entry name" value="Vta1-like"/>
</dbReference>
<dbReference type="STRING" id="1137138.A0A067P5C6"/>
<dbReference type="Proteomes" id="UP000027073">
    <property type="component" value="Unassembled WGS sequence"/>
</dbReference>
<dbReference type="InterPro" id="IPR023175">
    <property type="entry name" value="Vta1/CALS_N_sf"/>
</dbReference>
<evidence type="ECO:0000259" key="11">
    <source>
        <dbReference type="Pfam" id="PF18097"/>
    </source>
</evidence>
<evidence type="ECO:0000256" key="7">
    <source>
        <dbReference type="ARBA" id="ARBA00022927"/>
    </source>
</evidence>
<evidence type="ECO:0000256" key="3">
    <source>
        <dbReference type="ARBA" id="ARBA00007895"/>
    </source>
</evidence>
<feature type="region of interest" description="Disordered" evidence="9">
    <location>
        <begin position="405"/>
        <end position="431"/>
    </location>
</feature>
<feature type="compositionally biased region" description="Low complexity" evidence="9">
    <location>
        <begin position="209"/>
        <end position="223"/>
    </location>
</feature>
<dbReference type="InterPro" id="IPR039431">
    <property type="entry name" value="Vta1/CALS_N"/>
</dbReference>
<dbReference type="Gene3D" id="1.25.40.270">
    <property type="entry name" value="Vacuolar protein sorting-associated protein vta1"/>
    <property type="match status" value="1"/>
</dbReference>
<evidence type="ECO:0000256" key="4">
    <source>
        <dbReference type="ARBA" id="ARBA00022448"/>
    </source>
</evidence>
<dbReference type="GO" id="GO:0005771">
    <property type="term" value="C:multivesicular body"/>
    <property type="evidence" value="ECO:0007669"/>
    <property type="project" value="TreeGrafter"/>
</dbReference>
<accession>A0A067P5C6</accession>
<dbReference type="GO" id="GO:0015031">
    <property type="term" value="P:protein transport"/>
    <property type="evidence" value="ECO:0007669"/>
    <property type="project" value="UniProtKB-KW"/>
</dbReference>
<evidence type="ECO:0000313" key="13">
    <source>
        <dbReference type="Proteomes" id="UP000027073"/>
    </source>
</evidence>
<evidence type="ECO:0000256" key="8">
    <source>
        <dbReference type="ARBA" id="ARBA00023136"/>
    </source>
</evidence>